<evidence type="ECO:0000313" key="2">
    <source>
        <dbReference type="EMBL" id="KAK1634984.1"/>
    </source>
</evidence>
<sequence>MKYITAVIVALAASSNAAVCNYGWGMPAGSTCPSVYPNTYCCQEGENIQTSNEFKIRRTCSYPGNGGAVLQSCLGGRGYVECKYEKEKGSYAWLLNEQRSTPTC</sequence>
<keyword evidence="3" id="KW-1185">Reference proteome</keyword>
<evidence type="ECO:0000256" key="1">
    <source>
        <dbReference type="SAM" id="SignalP"/>
    </source>
</evidence>
<dbReference type="Proteomes" id="UP001243989">
    <property type="component" value="Unassembled WGS sequence"/>
</dbReference>
<evidence type="ECO:0008006" key="4">
    <source>
        <dbReference type="Google" id="ProtNLM"/>
    </source>
</evidence>
<name>A0AAI9ZN18_9PEZI</name>
<feature type="signal peptide" evidence="1">
    <location>
        <begin position="1"/>
        <end position="17"/>
    </location>
</feature>
<dbReference type="EMBL" id="JAHMHQ010000013">
    <property type="protein sequence ID" value="KAK1634984.1"/>
    <property type="molecule type" value="Genomic_DNA"/>
</dbReference>
<feature type="chain" id="PRO_5042589249" description="Secreted protein" evidence="1">
    <location>
        <begin position="18"/>
        <end position="104"/>
    </location>
</feature>
<evidence type="ECO:0000313" key="3">
    <source>
        <dbReference type="Proteomes" id="UP001243989"/>
    </source>
</evidence>
<reference evidence="2" key="1">
    <citation type="submission" date="2021-06" db="EMBL/GenBank/DDBJ databases">
        <title>Comparative genomics, transcriptomics and evolutionary studies reveal genomic signatures of adaptation to plant cell wall in hemibiotrophic fungi.</title>
        <authorList>
            <consortium name="DOE Joint Genome Institute"/>
            <person name="Baroncelli R."/>
            <person name="Diaz J.F."/>
            <person name="Benocci T."/>
            <person name="Peng M."/>
            <person name="Battaglia E."/>
            <person name="Haridas S."/>
            <person name="Andreopoulos W."/>
            <person name="Labutti K."/>
            <person name="Pangilinan J."/>
            <person name="Floch G.L."/>
            <person name="Makela M.R."/>
            <person name="Henrissat B."/>
            <person name="Grigoriev I.V."/>
            <person name="Crouch J.A."/>
            <person name="De Vries R.P."/>
            <person name="Sukno S.A."/>
            <person name="Thon M.R."/>
        </authorList>
    </citation>
    <scope>NUCLEOTIDE SEQUENCE</scope>
    <source>
        <strain evidence="2">CBS 102054</strain>
    </source>
</reference>
<comment type="caution">
    <text evidence="2">The sequence shown here is derived from an EMBL/GenBank/DDBJ whole genome shotgun (WGS) entry which is preliminary data.</text>
</comment>
<gene>
    <name evidence="2" type="ORF">BDP81DRAFT_395462</name>
</gene>
<keyword evidence="1" id="KW-0732">Signal</keyword>
<organism evidence="2 3">
    <name type="scientific">Colletotrichum phormii</name>
    <dbReference type="NCBI Taxonomy" id="359342"/>
    <lineage>
        <taxon>Eukaryota</taxon>
        <taxon>Fungi</taxon>
        <taxon>Dikarya</taxon>
        <taxon>Ascomycota</taxon>
        <taxon>Pezizomycotina</taxon>
        <taxon>Sordariomycetes</taxon>
        <taxon>Hypocreomycetidae</taxon>
        <taxon>Glomerellales</taxon>
        <taxon>Glomerellaceae</taxon>
        <taxon>Colletotrichum</taxon>
        <taxon>Colletotrichum acutatum species complex</taxon>
    </lineage>
</organism>
<dbReference type="GeneID" id="85472929"/>
<accession>A0AAI9ZN18</accession>
<dbReference type="AlphaFoldDB" id="A0AAI9ZN18"/>
<protein>
    <recommendedName>
        <fullName evidence="4">Secreted protein</fullName>
    </recommendedName>
</protein>
<dbReference type="RefSeq" id="XP_060443591.1">
    <property type="nucleotide sequence ID" value="XM_060588067.1"/>
</dbReference>
<proteinExistence type="predicted"/>